<evidence type="ECO:0000256" key="1">
    <source>
        <dbReference type="SAM" id="SignalP"/>
    </source>
</evidence>
<evidence type="ECO:0000313" key="3">
    <source>
        <dbReference type="Proteomes" id="UP000717634"/>
    </source>
</evidence>
<comment type="caution">
    <text evidence="2">The sequence shown here is derived from an EMBL/GenBank/DDBJ whole genome shotgun (WGS) entry which is preliminary data.</text>
</comment>
<protein>
    <recommendedName>
        <fullName evidence="4">Lipoprotein</fullName>
    </recommendedName>
</protein>
<feature type="chain" id="PRO_5047386470" description="Lipoprotein" evidence="1">
    <location>
        <begin position="23"/>
        <end position="231"/>
    </location>
</feature>
<name>A0ABX1HIP8_9BACT</name>
<dbReference type="Proteomes" id="UP000717634">
    <property type="component" value="Unassembled WGS sequence"/>
</dbReference>
<dbReference type="RefSeq" id="WP_168673739.1">
    <property type="nucleotide sequence ID" value="NZ_JAAVTK010000007.1"/>
</dbReference>
<sequence>MRLLLPSLLLALSLLLPGCARRSFQGQTLAPAALAAHRTVAILPFAVDLERLRDVVVHAGAWADSTRSLGSTLESGLRAERQQMGYQLQAALQAELMREQVQHPTTVAFQNPAETNQRLARAGISYESLPTRTMAELRAALGVDALLTGRTEMRQLLPGGVSIAVFLLSNNGANPMADNTVRTYLDIYDTQNGQLAWQFDHELGGKPSVSPVALAKELVHNMRDQFPYFGK</sequence>
<keyword evidence="1" id="KW-0732">Signal</keyword>
<gene>
    <name evidence="2" type="ORF">HBN54_002738</name>
</gene>
<evidence type="ECO:0008006" key="4">
    <source>
        <dbReference type="Google" id="ProtNLM"/>
    </source>
</evidence>
<organism evidence="2 3">
    <name type="scientific">Hymenobacter artigasi</name>
    <dbReference type="NCBI Taxonomy" id="2719616"/>
    <lineage>
        <taxon>Bacteria</taxon>
        <taxon>Pseudomonadati</taxon>
        <taxon>Bacteroidota</taxon>
        <taxon>Cytophagia</taxon>
        <taxon>Cytophagales</taxon>
        <taxon>Hymenobacteraceae</taxon>
        <taxon>Hymenobacter</taxon>
    </lineage>
</organism>
<accession>A0ABX1HIP8</accession>
<keyword evidence="3" id="KW-1185">Reference proteome</keyword>
<proteinExistence type="predicted"/>
<reference evidence="2 3" key="1">
    <citation type="submission" date="2020-03" db="EMBL/GenBank/DDBJ databases">
        <title>Genomic Encyclopedia of Type Strains, Phase IV (KMG-V): Genome sequencing to study the core and pangenomes of soil and plant-associated prokaryotes.</title>
        <authorList>
            <person name="Whitman W."/>
        </authorList>
    </citation>
    <scope>NUCLEOTIDE SEQUENCE [LARGE SCALE GENOMIC DNA]</scope>
    <source>
        <strain evidence="2 3">1B</strain>
    </source>
</reference>
<dbReference type="Gene3D" id="3.40.50.10610">
    <property type="entry name" value="ABC-type transport auxiliary lipoprotein component"/>
    <property type="match status" value="1"/>
</dbReference>
<feature type="signal peptide" evidence="1">
    <location>
        <begin position="1"/>
        <end position="22"/>
    </location>
</feature>
<evidence type="ECO:0000313" key="2">
    <source>
        <dbReference type="EMBL" id="NKI90139.1"/>
    </source>
</evidence>
<dbReference type="EMBL" id="JAAVTK010000007">
    <property type="protein sequence ID" value="NKI90139.1"/>
    <property type="molecule type" value="Genomic_DNA"/>
</dbReference>